<sequence>MRTFGISDRSLHLIDAPEPTPATGEVLVDVHTIGVNRADVAEVAGAYPPPPFLTPLRTADGAEFCAPGVEIAGTRRDTGEEVVALVAGNGYAEVVAVEESALLPLPQQPTTPADGIADGDRPADGNPEATGTASDRFAFAASVLEAAATVVSNLHLETQVRAGERVLIHGATGSVGLTAVQFAKARGAHVTAIAGSDTNAALLRRIGADVALNRHDGDVLEQIAAGDGPRSFDVILDVLGGGDALEKNVSALSEYGRLVIIAVLAGATGTLPVMQVMLKKAHIIGTTLRFRRGEAKAQVMEAVRSQMWPLIQSGQIRVPIQAEVPFEDAAAAHQILRAGGHLGKVVLRVR</sequence>
<dbReference type="GO" id="GO:0016651">
    <property type="term" value="F:oxidoreductase activity, acting on NAD(P)H"/>
    <property type="evidence" value="ECO:0007669"/>
    <property type="project" value="TreeGrafter"/>
</dbReference>
<dbReference type="Gene3D" id="3.90.180.10">
    <property type="entry name" value="Medium-chain alcohol dehydrogenases, catalytic domain"/>
    <property type="match status" value="2"/>
</dbReference>
<dbReference type="Pfam" id="PF00107">
    <property type="entry name" value="ADH_zinc_N"/>
    <property type="match status" value="1"/>
</dbReference>
<evidence type="ECO:0000313" key="6">
    <source>
        <dbReference type="Proteomes" id="UP000568050"/>
    </source>
</evidence>
<dbReference type="InterPro" id="IPR020843">
    <property type="entry name" value="ER"/>
</dbReference>
<accession>A0A839QS31</accession>
<dbReference type="GO" id="GO:0070402">
    <property type="term" value="F:NADPH binding"/>
    <property type="evidence" value="ECO:0007669"/>
    <property type="project" value="TreeGrafter"/>
</dbReference>
<feature type="region of interest" description="Disordered" evidence="3">
    <location>
        <begin position="105"/>
        <end position="132"/>
    </location>
</feature>
<dbReference type="Proteomes" id="UP000568050">
    <property type="component" value="Unassembled WGS sequence"/>
</dbReference>
<dbReference type="PANTHER" id="PTHR48106">
    <property type="entry name" value="QUINONE OXIDOREDUCTASE PIG3-RELATED"/>
    <property type="match status" value="1"/>
</dbReference>
<dbReference type="Gene3D" id="3.40.50.720">
    <property type="entry name" value="NAD(P)-binding Rossmann-like Domain"/>
    <property type="match status" value="1"/>
</dbReference>
<comment type="caution">
    <text evidence="5">The sequence shown here is derived from an EMBL/GenBank/DDBJ whole genome shotgun (WGS) entry which is preliminary data.</text>
</comment>
<dbReference type="SUPFAM" id="SSF50129">
    <property type="entry name" value="GroES-like"/>
    <property type="match status" value="1"/>
</dbReference>
<dbReference type="InterPro" id="IPR011032">
    <property type="entry name" value="GroES-like_sf"/>
</dbReference>
<reference evidence="5 6" key="1">
    <citation type="submission" date="2020-08" db="EMBL/GenBank/DDBJ databases">
        <title>Sequencing the genomes of 1000 actinobacteria strains.</title>
        <authorList>
            <person name="Klenk H.-P."/>
        </authorList>
    </citation>
    <scope>NUCLEOTIDE SEQUENCE [LARGE SCALE GENOMIC DNA]</scope>
    <source>
        <strain evidence="5 6">DSM 23040</strain>
    </source>
</reference>
<dbReference type="EMBL" id="JACHWP010000003">
    <property type="protein sequence ID" value="MBB3023114.1"/>
    <property type="molecule type" value="Genomic_DNA"/>
</dbReference>
<protein>
    <submittedName>
        <fullName evidence="5">NADPH:quinone reductase-like Zn-dependent oxidoreductase</fullName>
    </submittedName>
</protein>
<keyword evidence="1" id="KW-0521">NADP</keyword>
<keyword evidence="2" id="KW-0560">Oxidoreductase</keyword>
<dbReference type="InterPro" id="IPR013149">
    <property type="entry name" value="ADH-like_C"/>
</dbReference>
<dbReference type="PANTHER" id="PTHR48106:SF8">
    <property type="entry name" value="OS02G0805600 PROTEIN"/>
    <property type="match status" value="1"/>
</dbReference>
<feature type="domain" description="Enoyl reductase (ER)" evidence="4">
    <location>
        <begin position="7"/>
        <end position="347"/>
    </location>
</feature>
<organism evidence="5 6">
    <name type="scientific">Helcobacillus massiliensis</name>
    <dbReference type="NCBI Taxonomy" id="521392"/>
    <lineage>
        <taxon>Bacteria</taxon>
        <taxon>Bacillati</taxon>
        <taxon>Actinomycetota</taxon>
        <taxon>Actinomycetes</taxon>
        <taxon>Micrococcales</taxon>
        <taxon>Dermabacteraceae</taxon>
        <taxon>Helcobacillus</taxon>
    </lineage>
</organism>
<keyword evidence="6" id="KW-1185">Reference proteome</keyword>
<evidence type="ECO:0000256" key="1">
    <source>
        <dbReference type="ARBA" id="ARBA00022857"/>
    </source>
</evidence>
<evidence type="ECO:0000259" key="4">
    <source>
        <dbReference type="SMART" id="SM00829"/>
    </source>
</evidence>
<dbReference type="InterPro" id="IPR036291">
    <property type="entry name" value="NAD(P)-bd_dom_sf"/>
</dbReference>
<gene>
    <name evidence="5" type="ORF">FHX50_001399</name>
</gene>
<dbReference type="SUPFAM" id="SSF51735">
    <property type="entry name" value="NAD(P)-binding Rossmann-fold domains"/>
    <property type="match status" value="1"/>
</dbReference>
<dbReference type="SMART" id="SM00829">
    <property type="entry name" value="PKS_ER"/>
    <property type="match status" value="1"/>
</dbReference>
<evidence type="ECO:0000256" key="3">
    <source>
        <dbReference type="SAM" id="MobiDB-lite"/>
    </source>
</evidence>
<evidence type="ECO:0000313" key="5">
    <source>
        <dbReference type="EMBL" id="MBB3023114.1"/>
    </source>
</evidence>
<proteinExistence type="predicted"/>
<name>A0A839QS31_9MICO</name>
<dbReference type="AlphaFoldDB" id="A0A839QS31"/>
<evidence type="ECO:0000256" key="2">
    <source>
        <dbReference type="ARBA" id="ARBA00023002"/>
    </source>
</evidence>
<dbReference type="RefSeq" id="WP_183375976.1">
    <property type="nucleotide sequence ID" value="NZ_CBCSFZ010000012.1"/>
</dbReference>